<accession>A0ABU6IXM3</accession>
<reference evidence="1 2" key="1">
    <citation type="submission" date="2024-01" db="EMBL/GenBank/DDBJ databases">
        <title>novel species in genus Adlercreutzia.</title>
        <authorList>
            <person name="Liu X."/>
        </authorList>
    </citation>
    <scope>NUCLEOTIDE SEQUENCE [LARGE SCALE GENOMIC DNA]</scope>
    <source>
        <strain evidence="1 2">R22</strain>
    </source>
</reference>
<evidence type="ECO:0000313" key="1">
    <source>
        <dbReference type="EMBL" id="MEC4294352.1"/>
    </source>
</evidence>
<name>A0ABU6IXM3_9ACTN</name>
<dbReference type="Proteomes" id="UP001343724">
    <property type="component" value="Unassembled WGS sequence"/>
</dbReference>
<evidence type="ECO:0000313" key="2">
    <source>
        <dbReference type="Proteomes" id="UP001343724"/>
    </source>
</evidence>
<dbReference type="RefSeq" id="WP_326439633.1">
    <property type="nucleotide sequence ID" value="NZ_JAYMFH010000003.1"/>
</dbReference>
<proteinExistence type="predicted"/>
<organism evidence="1 2">
    <name type="scientific">Adlercreutzia shanghongiae</name>
    <dbReference type="NCBI Taxonomy" id="3111773"/>
    <lineage>
        <taxon>Bacteria</taxon>
        <taxon>Bacillati</taxon>
        <taxon>Actinomycetota</taxon>
        <taxon>Coriobacteriia</taxon>
        <taxon>Eggerthellales</taxon>
        <taxon>Eggerthellaceae</taxon>
        <taxon>Adlercreutzia</taxon>
    </lineage>
</organism>
<protein>
    <submittedName>
        <fullName evidence="1">Uncharacterized protein</fullName>
    </submittedName>
</protein>
<gene>
    <name evidence="1" type="ORF">VJ920_03390</name>
</gene>
<comment type="caution">
    <text evidence="1">The sequence shown here is derived from an EMBL/GenBank/DDBJ whole genome shotgun (WGS) entry which is preliminary data.</text>
</comment>
<sequence>MAKKKDSLVDVECMGIGVTIDTDRFDDIELIDMMDDVQDGDPLKVGKILKKILGSDWKRVYDGLRDERGVVPASKAMKFFGEVMEAAGAKNS</sequence>
<dbReference type="EMBL" id="JAYMFH010000003">
    <property type="protein sequence ID" value="MEC4294352.1"/>
    <property type="molecule type" value="Genomic_DNA"/>
</dbReference>
<keyword evidence="2" id="KW-1185">Reference proteome</keyword>